<dbReference type="Proteomes" id="UP000233375">
    <property type="component" value="Unassembled WGS sequence"/>
</dbReference>
<name>A0A2N0YXX6_9BACI</name>
<dbReference type="OrthoDB" id="26855at2"/>
<dbReference type="SUPFAM" id="SSF52266">
    <property type="entry name" value="SGNH hydrolase"/>
    <property type="match status" value="1"/>
</dbReference>
<dbReference type="RefSeq" id="WP_101178830.1">
    <property type="nucleotide sequence ID" value="NZ_PISE01000047.1"/>
</dbReference>
<dbReference type="Pfam" id="PF00657">
    <property type="entry name" value="Lipase_GDSL"/>
    <property type="match status" value="1"/>
</dbReference>
<gene>
    <name evidence="1" type="ORF">CWS01_19245</name>
</gene>
<protein>
    <submittedName>
        <fullName evidence="1">SGNH/GDSL hydrolase family protein</fullName>
    </submittedName>
</protein>
<accession>A0A2N0YXX6</accession>
<dbReference type="Gene3D" id="3.40.50.1110">
    <property type="entry name" value="SGNH hydrolase"/>
    <property type="match status" value="1"/>
</dbReference>
<comment type="caution">
    <text evidence="1">The sequence shown here is derived from an EMBL/GenBank/DDBJ whole genome shotgun (WGS) entry which is preliminary data.</text>
</comment>
<sequence length="259" mass="29624">MKKRLMLIALAFLLIIGVLLYLQHSKKPAVNANISEKANGLEEKKLTEEEKEKRIYYSHKGEELNYSPMGDSLAEGYYASEHNKRYVEVLSQLIEEKLGYDVQLKSGAVKRGTGLKDTAIPNLDKIVSEQPDFITMEFGTNDLKQKKKNAYSNPEDFKKRLTYVIDYLNDHLSNKPKIILVTTWARENSLAYDAIIEEVGQEKNLPVVNIESVWQNRTDTRGTKGIQTYLGVSDDWHPNDKGHKEIANAIFQKAYEVLQ</sequence>
<reference evidence="1 2" key="1">
    <citation type="journal article" date="2003" name="Int. J. Syst. Evol. Microbiol.">
        <title>Bacillus nealsonii sp. nov., isolated from a spacecraft-assembly facility, whose spores are gamma-radiation resistant.</title>
        <authorList>
            <person name="Venkateswaran K."/>
            <person name="Kempf M."/>
            <person name="Chen F."/>
            <person name="Satomi M."/>
            <person name="Nicholson W."/>
            <person name="Kern R."/>
        </authorList>
    </citation>
    <scope>NUCLEOTIDE SEQUENCE [LARGE SCALE GENOMIC DNA]</scope>
    <source>
        <strain evidence="1 2">FO-92</strain>
    </source>
</reference>
<dbReference type="InterPro" id="IPR036514">
    <property type="entry name" value="SGNH_hydro_sf"/>
</dbReference>
<dbReference type="CDD" id="cd00229">
    <property type="entry name" value="SGNH_hydrolase"/>
    <property type="match status" value="1"/>
</dbReference>
<dbReference type="PANTHER" id="PTHR30383">
    <property type="entry name" value="THIOESTERASE 1/PROTEASE 1/LYSOPHOSPHOLIPASE L1"/>
    <property type="match status" value="1"/>
</dbReference>
<dbReference type="GO" id="GO:0004622">
    <property type="term" value="F:phosphatidylcholine lysophospholipase activity"/>
    <property type="evidence" value="ECO:0007669"/>
    <property type="project" value="TreeGrafter"/>
</dbReference>
<dbReference type="PANTHER" id="PTHR30383:SF5">
    <property type="entry name" value="SGNH HYDROLASE-TYPE ESTERASE DOMAIN-CONTAINING PROTEIN"/>
    <property type="match status" value="1"/>
</dbReference>
<dbReference type="AlphaFoldDB" id="A0A2N0YXX6"/>
<evidence type="ECO:0000313" key="1">
    <source>
        <dbReference type="EMBL" id="PKG22102.1"/>
    </source>
</evidence>
<proteinExistence type="predicted"/>
<dbReference type="InterPro" id="IPR001087">
    <property type="entry name" value="GDSL"/>
</dbReference>
<organism evidence="1 2">
    <name type="scientific">Niallia nealsonii</name>
    <dbReference type="NCBI Taxonomy" id="115979"/>
    <lineage>
        <taxon>Bacteria</taxon>
        <taxon>Bacillati</taxon>
        <taxon>Bacillota</taxon>
        <taxon>Bacilli</taxon>
        <taxon>Bacillales</taxon>
        <taxon>Bacillaceae</taxon>
        <taxon>Niallia</taxon>
    </lineage>
</organism>
<evidence type="ECO:0000313" key="2">
    <source>
        <dbReference type="Proteomes" id="UP000233375"/>
    </source>
</evidence>
<keyword evidence="2" id="KW-1185">Reference proteome</keyword>
<dbReference type="EMBL" id="PISE01000047">
    <property type="protein sequence ID" value="PKG22102.1"/>
    <property type="molecule type" value="Genomic_DNA"/>
</dbReference>
<keyword evidence="1" id="KW-0378">Hydrolase</keyword>
<dbReference type="InterPro" id="IPR051532">
    <property type="entry name" value="Ester_Hydrolysis_Enzymes"/>
</dbReference>